<keyword evidence="13" id="KW-1185">Reference proteome</keyword>
<dbReference type="GO" id="GO:0005737">
    <property type="term" value="C:cytoplasm"/>
    <property type="evidence" value="ECO:0007669"/>
    <property type="project" value="UniProtKB-SubCell"/>
</dbReference>
<dbReference type="InterPro" id="IPR043145">
    <property type="entry name" value="Znf_ZZ_sf"/>
</dbReference>
<feature type="compositionally biased region" description="Polar residues" evidence="9">
    <location>
        <begin position="320"/>
        <end position="330"/>
    </location>
</feature>
<dbReference type="PANTHER" id="PTHR15090:SF0">
    <property type="entry name" value="SEQUESTOSOME-1"/>
    <property type="match status" value="1"/>
</dbReference>
<keyword evidence="4" id="KW-0479">Metal-binding</keyword>
<dbReference type="PROSITE" id="PS01357">
    <property type="entry name" value="ZF_ZZ_1"/>
    <property type="match status" value="1"/>
</dbReference>
<evidence type="ECO:0000259" key="10">
    <source>
        <dbReference type="PROSITE" id="PS50135"/>
    </source>
</evidence>
<feature type="compositionally biased region" description="Basic and acidic residues" evidence="9">
    <location>
        <begin position="342"/>
        <end position="358"/>
    </location>
</feature>
<dbReference type="FunFam" id="3.30.60.90:FF:000016">
    <property type="entry name" value="Refractory to sigma P"/>
    <property type="match status" value="1"/>
</dbReference>
<dbReference type="EMBL" id="JBJQND010000012">
    <property type="protein sequence ID" value="KAL3860600.1"/>
    <property type="molecule type" value="Genomic_DNA"/>
</dbReference>
<dbReference type="InterPro" id="IPR000270">
    <property type="entry name" value="PB1_dom"/>
</dbReference>
<feature type="domain" description="ZZ-type" evidence="10">
    <location>
        <begin position="104"/>
        <end position="154"/>
    </location>
</feature>
<keyword evidence="3" id="KW-0963">Cytoplasm</keyword>
<evidence type="ECO:0000256" key="1">
    <source>
        <dbReference type="ARBA" id="ARBA00004123"/>
    </source>
</evidence>
<evidence type="ECO:0000256" key="2">
    <source>
        <dbReference type="ARBA" id="ARBA00004496"/>
    </source>
</evidence>
<keyword evidence="5 8" id="KW-0863">Zinc-finger</keyword>
<dbReference type="InterPro" id="IPR052260">
    <property type="entry name" value="Autophagy_Rcpt_SigReg"/>
</dbReference>
<protein>
    <recommendedName>
        <fullName evidence="14">Sequestosome-1</fullName>
    </recommendedName>
</protein>
<dbReference type="PROSITE" id="PS51745">
    <property type="entry name" value="PB1"/>
    <property type="match status" value="1"/>
</dbReference>
<dbReference type="FunFam" id="3.10.20.90:FF:000320">
    <property type="entry name" value="Predicted protein"/>
    <property type="match status" value="1"/>
</dbReference>
<feature type="compositionally biased region" description="Polar residues" evidence="9">
    <location>
        <begin position="259"/>
        <end position="268"/>
    </location>
</feature>
<dbReference type="SMART" id="SM00291">
    <property type="entry name" value="ZnF_ZZ"/>
    <property type="match status" value="1"/>
</dbReference>
<comment type="caution">
    <text evidence="12">The sequence shown here is derived from an EMBL/GenBank/DDBJ whole genome shotgun (WGS) entry which is preliminary data.</text>
</comment>
<feature type="domain" description="PB1" evidence="11">
    <location>
        <begin position="2"/>
        <end position="90"/>
    </location>
</feature>
<sequence length="408" mass="45495">MSLTVKAFLQGEGPDEKDIHRFSVPVDVSSSYDYLFQKICDIFPSLQHGRFSLFWRDPEGDHVTLSSDDELLEALEHVQDGVLKVFIHVKPASNPSKDDGNTVHSGIICDGCEGPVVGSRYKCLSCPDYDLCSGCEQRGIHMEHNMIKLTTPMISPIGLLSHLFQANSRSQSSDSTRFCGLNESEEIRKEKDKKPFTPETEEQTKKETNTKDDILKNIGECVSAMLDPFGIDVSYDVEHHGRDEESGNRRHGCRGSNGQGTCQGSNTRPRCPQKHQEQDAYKEPNLSTSGEKKDDGSMDVDMEHRPNPTMVRFSSKLESEQTPPRESVSSEADEWTMLNNSREPRELSSERSVTHTDLEKDPKIAEALQQLIDMGFNNYGGWLSSLLVSVKGDISIALDAMKPHGSAN</sequence>
<dbReference type="PANTHER" id="PTHR15090">
    <property type="entry name" value="SEQUESTOSOME 1-RELATED"/>
    <property type="match status" value="1"/>
</dbReference>
<evidence type="ECO:0000256" key="9">
    <source>
        <dbReference type="SAM" id="MobiDB-lite"/>
    </source>
</evidence>
<evidence type="ECO:0000256" key="4">
    <source>
        <dbReference type="ARBA" id="ARBA00022723"/>
    </source>
</evidence>
<feature type="region of interest" description="Disordered" evidence="9">
    <location>
        <begin position="240"/>
        <end position="358"/>
    </location>
</feature>
<feature type="compositionally biased region" description="Basic and acidic residues" evidence="9">
    <location>
        <begin position="290"/>
        <end position="306"/>
    </location>
</feature>
<keyword evidence="6" id="KW-0862">Zinc</keyword>
<dbReference type="Gene3D" id="3.10.20.90">
    <property type="entry name" value="Phosphatidylinositol 3-kinase Catalytic Subunit, Chain A, domain 1"/>
    <property type="match status" value="1"/>
</dbReference>
<dbReference type="SUPFAM" id="SSF54277">
    <property type="entry name" value="CAD &amp; PB1 domains"/>
    <property type="match status" value="1"/>
</dbReference>
<comment type="subcellular location">
    <subcellularLocation>
        <location evidence="2">Cytoplasm</location>
    </subcellularLocation>
    <subcellularLocation>
        <location evidence="1">Nucleus</location>
    </subcellularLocation>
</comment>
<keyword evidence="7" id="KW-0539">Nucleus</keyword>
<dbReference type="Gene3D" id="3.30.60.90">
    <property type="match status" value="1"/>
</dbReference>
<dbReference type="Pfam" id="PF16577">
    <property type="entry name" value="UBA_5"/>
    <property type="match status" value="1"/>
</dbReference>
<accession>A0ABD3VG89</accession>
<dbReference type="InterPro" id="IPR053793">
    <property type="entry name" value="PB1-like"/>
</dbReference>
<dbReference type="GO" id="GO:0005634">
    <property type="term" value="C:nucleus"/>
    <property type="evidence" value="ECO:0007669"/>
    <property type="project" value="UniProtKB-SubCell"/>
</dbReference>
<dbReference type="SMART" id="SM00666">
    <property type="entry name" value="PB1"/>
    <property type="match status" value="1"/>
</dbReference>
<name>A0ABD3VG89_SINWO</name>
<organism evidence="12 13">
    <name type="scientific">Sinanodonta woodiana</name>
    <name type="common">Chinese pond mussel</name>
    <name type="synonym">Anodonta woodiana</name>
    <dbReference type="NCBI Taxonomy" id="1069815"/>
    <lineage>
        <taxon>Eukaryota</taxon>
        <taxon>Metazoa</taxon>
        <taxon>Spiralia</taxon>
        <taxon>Lophotrochozoa</taxon>
        <taxon>Mollusca</taxon>
        <taxon>Bivalvia</taxon>
        <taxon>Autobranchia</taxon>
        <taxon>Heteroconchia</taxon>
        <taxon>Palaeoheterodonta</taxon>
        <taxon>Unionida</taxon>
        <taxon>Unionoidea</taxon>
        <taxon>Unionidae</taxon>
        <taxon>Unioninae</taxon>
        <taxon>Sinanodonta</taxon>
    </lineage>
</organism>
<dbReference type="SUPFAM" id="SSF46934">
    <property type="entry name" value="UBA-like"/>
    <property type="match status" value="1"/>
</dbReference>
<feature type="region of interest" description="Disordered" evidence="9">
    <location>
        <begin position="187"/>
        <end position="211"/>
    </location>
</feature>
<dbReference type="SUPFAM" id="SSF57850">
    <property type="entry name" value="RING/U-box"/>
    <property type="match status" value="1"/>
</dbReference>
<dbReference type="CDD" id="cd02340">
    <property type="entry name" value="ZZ_NBR1_like"/>
    <property type="match status" value="1"/>
</dbReference>
<dbReference type="Pfam" id="PF00564">
    <property type="entry name" value="PB1"/>
    <property type="match status" value="1"/>
</dbReference>
<dbReference type="AlphaFoldDB" id="A0ABD3VG89"/>
<dbReference type="Pfam" id="PF00569">
    <property type="entry name" value="ZZ"/>
    <property type="match status" value="1"/>
</dbReference>
<reference evidence="12 13" key="1">
    <citation type="submission" date="2024-11" db="EMBL/GenBank/DDBJ databases">
        <title>Chromosome-level genome assembly of the freshwater bivalve Anodonta woodiana.</title>
        <authorList>
            <person name="Chen X."/>
        </authorList>
    </citation>
    <scope>NUCLEOTIDE SEQUENCE [LARGE SCALE GENOMIC DNA]</scope>
    <source>
        <strain evidence="12">MN2024</strain>
        <tissue evidence="12">Gills</tissue>
    </source>
</reference>
<evidence type="ECO:0000256" key="6">
    <source>
        <dbReference type="ARBA" id="ARBA00022833"/>
    </source>
</evidence>
<dbReference type="Gene3D" id="1.10.8.10">
    <property type="entry name" value="DNA helicase RuvA subunit, C-terminal domain"/>
    <property type="match status" value="1"/>
</dbReference>
<dbReference type="InterPro" id="IPR000433">
    <property type="entry name" value="Znf_ZZ"/>
</dbReference>
<evidence type="ECO:0000256" key="8">
    <source>
        <dbReference type="PROSITE-ProRule" id="PRU00228"/>
    </source>
</evidence>
<dbReference type="PROSITE" id="PS50135">
    <property type="entry name" value="ZF_ZZ_2"/>
    <property type="match status" value="1"/>
</dbReference>
<proteinExistence type="predicted"/>
<evidence type="ECO:0000313" key="13">
    <source>
        <dbReference type="Proteomes" id="UP001634394"/>
    </source>
</evidence>
<evidence type="ECO:0008006" key="14">
    <source>
        <dbReference type="Google" id="ProtNLM"/>
    </source>
</evidence>
<dbReference type="Proteomes" id="UP001634394">
    <property type="component" value="Unassembled WGS sequence"/>
</dbReference>
<evidence type="ECO:0000256" key="7">
    <source>
        <dbReference type="ARBA" id="ARBA00023242"/>
    </source>
</evidence>
<evidence type="ECO:0000256" key="5">
    <source>
        <dbReference type="ARBA" id="ARBA00022771"/>
    </source>
</evidence>
<evidence type="ECO:0000259" key="11">
    <source>
        <dbReference type="PROSITE" id="PS51745"/>
    </source>
</evidence>
<dbReference type="GO" id="GO:0008270">
    <property type="term" value="F:zinc ion binding"/>
    <property type="evidence" value="ECO:0007669"/>
    <property type="project" value="UniProtKB-KW"/>
</dbReference>
<evidence type="ECO:0000313" key="12">
    <source>
        <dbReference type="EMBL" id="KAL3860600.1"/>
    </source>
</evidence>
<dbReference type="InterPro" id="IPR009060">
    <property type="entry name" value="UBA-like_sf"/>
</dbReference>
<gene>
    <name evidence="12" type="ORF">ACJMK2_010699</name>
</gene>
<evidence type="ECO:0000256" key="3">
    <source>
        <dbReference type="ARBA" id="ARBA00022490"/>
    </source>
</evidence>
<dbReference type="InterPro" id="IPR033741">
    <property type="entry name" value="SQSTM_UBA"/>
</dbReference>